<comment type="subcellular location">
    <subcellularLocation>
        <location evidence="1">Cell membrane</location>
        <topology evidence="1">Multi-pass membrane protein</topology>
    </subcellularLocation>
</comment>
<feature type="transmembrane region" description="Helical" evidence="7">
    <location>
        <begin position="176"/>
        <end position="200"/>
    </location>
</feature>
<keyword evidence="4 7" id="KW-0812">Transmembrane</keyword>
<evidence type="ECO:0000259" key="9">
    <source>
        <dbReference type="Pfam" id="PF04039"/>
    </source>
</evidence>
<dbReference type="EMBL" id="BAAAKV010000093">
    <property type="protein sequence ID" value="GAA1198162.1"/>
    <property type="molecule type" value="Genomic_DNA"/>
</dbReference>
<dbReference type="RefSeq" id="WP_425574226.1">
    <property type="nucleotide sequence ID" value="NZ_BAAAKV010000093.1"/>
</dbReference>
<keyword evidence="5 7" id="KW-1133">Transmembrane helix</keyword>
<evidence type="ECO:0000256" key="4">
    <source>
        <dbReference type="ARBA" id="ARBA00022692"/>
    </source>
</evidence>
<evidence type="ECO:0000256" key="8">
    <source>
        <dbReference type="SAM" id="SignalP"/>
    </source>
</evidence>
<feature type="domain" description="Na+/H+ antiporter MnhB subunit-related protein" evidence="9">
    <location>
        <begin position="114"/>
        <end position="234"/>
    </location>
</feature>
<organism evidence="10 11">
    <name type="scientific">Streptomyces hebeiensis</name>
    <dbReference type="NCBI Taxonomy" id="229486"/>
    <lineage>
        <taxon>Bacteria</taxon>
        <taxon>Bacillati</taxon>
        <taxon>Actinomycetota</taxon>
        <taxon>Actinomycetes</taxon>
        <taxon>Kitasatosporales</taxon>
        <taxon>Streptomycetaceae</taxon>
        <taxon>Streptomyces</taxon>
    </lineage>
</organism>
<dbReference type="PANTHER" id="PTHR33932:SF4">
    <property type="entry name" value="NA(+)_H(+) ANTIPORTER SUBUNIT B"/>
    <property type="match status" value="1"/>
</dbReference>
<evidence type="ECO:0000256" key="6">
    <source>
        <dbReference type="ARBA" id="ARBA00023136"/>
    </source>
</evidence>
<dbReference type="PANTHER" id="PTHR33932">
    <property type="entry name" value="NA(+)/H(+) ANTIPORTER SUBUNIT B"/>
    <property type="match status" value="1"/>
</dbReference>
<proteinExistence type="inferred from homology"/>
<dbReference type="InterPro" id="IPR050622">
    <property type="entry name" value="CPA3_antiporter_subunitB"/>
</dbReference>
<dbReference type="InterPro" id="IPR007182">
    <property type="entry name" value="MnhB"/>
</dbReference>
<sequence length="267" mass="27131">MNRTARTAVFVLSAAVVAGFYAAACAGLPHFGSSAHPYGARAVAAALAHRTANVVSSVNFDLRAFDTLGEESILYAAVLGATVLLRLARDEEGGQDRPPGPAPGGPASVQTSVRLFGAVLLPVALLTGCYIVAHGQLSPGGGFQGGVILATGLHLAYVAADYWVLRRVRPVAVLDVTDAVAAASFTVIGVCTLIVSGAFLANVLSLGTLRDLASGGLVPVINAVVGVEVASAVIVLVAHFLDFRDLGDARDAGGGQDVHGKDPEVMP</sequence>
<evidence type="ECO:0000256" key="3">
    <source>
        <dbReference type="ARBA" id="ARBA00022475"/>
    </source>
</evidence>
<reference evidence="10 11" key="1">
    <citation type="journal article" date="2019" name="Int. J. Syst. Evol. Microbiol.">
        <title>The Global Catalogue of Microorganisms (GCM) 10K type strain sequencing project: providing services to taxonomists for standard genome sequencing and annotation.</title>
        <authorList>
            <consortium name="The Broad Institute Genomics Platform"/>
            <consortium name="The Broad Institute Genome Sequencing Center for Infectious Disease"/>
            <person name="Wu L."/>
            <person name="Ma J."/>
        </authorList>
    </citation>
    <scope>NUCLEOTIDE SEQUENCE [LARGE SCALE GENOMIC DNA]</scope>
    <source>
        <strain evidence="10 11">JCM 12696</strain>
    </source>
</reference>
<dbReference type="Pfam" id="PF04039">
    <property type="entry name" value="MnhB"/>
    <property type="match status" value="1"/>
</dbReference>
<comment type="caution">
    <text evidence="10">The sequence shown here is derived from an EMBL/GenBank/DDBJ whole genome shotgun (WGS) entry which is preliminary data.</text>
</comment>
<keyword evidence="11" id="KW-1185">Reference proteome</keyword>
<evidence type="ECO:0000256" key="2">
    <source>
        <dbReference type="ARBA" id="ARBA00009425"/>
    </source>
</evidence>
<feature type="signal peptide" evidence="8">
    <location>
        <begin position="1"/>
        <end position="26"/>
    </location>
</feature>
<accession>A0ABN1V7B2</accession>
<feature type="chain" id="PRO_5047120185" description="Na+/H+ antiporter MnhB subunit-related protein domain-containing protein" evidence="8">
    <location>
        <begin position="27"/>
        <end position="267"/>
    </location>
</feature>
<name>A0ABN1V7B2_9ACTN</name>
<keyword evidence="3" id="KW-1003">Cell membrane</keyword>
<evidence type="ECO:0000313" key="11">
    <source>
        <dbReference type="Proteomes" id="UP001501371"/>
    </source>
</evidence>
<feature type="transmembrane region" description="Helical" evidence="7">
    <location>
        <begin position="145"/>
        <end position="164"/>
    </location>
</feature>
<gene>
    <name evidence="10" type="ORF">GCM10009654_63640</name>
</gene>
<evidence type="ECO:0000256" key="7">
    <source>
        <dbReference type="SAM" id="Phobius"/>
    </source>
</evidence>
<evidence type="ECO:0000256" key="5">
    <source>
        <dbReference type="ARBA" id="ARBA00022989"/>
    </source>
</evidence>
<keyword evidence="6 7" id="KW-0472">Membrane</keyword>
<feature type="transmembrane region" description="Helical" evidence="7">
    <location>
        <begin position="115"/>
        <end position="133"/>
    </location>
</feature>
<comment type="similarity">
    <text evidence="2">Belongs to the CPA3 antiporters (TC 2.A.63) subunit B family.</text>
</comment>
<keyword evidence="8" id="KW-0732">Signal</keyword>
<feature type="transmembrane region" description="Helical" evidence="7">
    <location>
        <begin position="72"/>
        <end position="88"/>
    </location>
</feature>
<evidence type="ECO:0000313" key="10">
    <source>
        <dbReference type="EMBL" id="GAA1198162.1"/>
    </source>
</evidence>
<evidence type="ECO:0000256" key="1">
    <source>
        <dbReference type="ARBA" id="ARBA00004651"/>
    </source>
</evidence>
<protein>
    <recommendedName>
        <fullName evidence="9">Na+/H+ antiporter MnhB subunit-related protein domain-containing protein</fullName>
    </recommendedName>
</protein>
<dbReference type="Proteomes" id="UP001501371">
    <property type="component" value="Unassembled WGS sequence"/>
</dbReference>
<feature type="transmembrane region" description="Helical" evidence="7">
    <location>
        <begin position="220"/>
        <end position="241"/>
    </location>
</feature>